<dbReference type="AlphaFoldDB" id="A0A0P0CTL9"/>
<accession>A0A0P0CTL9</accession>
<dbReference type="Pfam" id="PF11138">
    <property type="entry name" value="DUF2911"/>
    <property type="match status" value="1"/>
</dbReference>
<dbReference type="Proteomes" id="UP000057981">
    <property type="component" value="Chromosome"/>
</dbReference>
<dbReference type="RefSeq" id="WP_054729690.1">
    <property type="nucleotide sequence ID" value="NZ_CP012898.1"/>
</dbReference>
<dbReference type="KEGG" id="ahz:APS56_14205"/>
<sequence>MKKLTFITPLLFALVMLLSFNVSAQKFPSLDKSPLDLAAFPNRGADKIIKVFYSRPYLKGRTVGTDLAKYGELWRTGANDATQIIFLKDVKLGSTAIKAGTYSLFTIPGAKEWTIIISSAIDNWGTGGHKASNEVAKLNVPATTGSESIENFAIVFDESGNTINMHLGWGTTRVTVPFTK</sequence>
<dbReference type="STRING" id="1736674.APS56_14205"/>
<dbReference type="InterPro" id="IPR021314">
    <property type="entry name" value="DUF2911"/>
</dbReference>
<feature type="chain" id="PRO_5006042847" evidence="1">
    <location>
        <begin position="25"/>
        <end position="180"/>
    </location>
</feature>
<dbReference type="PATRIC" id="fig|1736674.3.peg.2900"/>
<organism evidence="2 3">
    <name type="scientific">Pseudalgibacter alginicilyticus</name>
    <dbReference type="NCBI Taxonomy" id="1736674"/>
    <lineage>
        <taxon>Bacteria</taxon>
        <taxon>Pseudomonadati</taxon>
        <taxon>Bacteroidota</taxon>
        <taxon>Flavobacteriia</taxon>
        <taxon>Flavobacteriales</taxon>
        <taxon>Flavobacteriaceae</taxon>
        <taxon>Pseudalgibacter</taxon>
    </lineage>
</organism>
<dbReference type="EMBL" id="CP012898">
    <property type="protein sequence ID" value="ALJ06215.1"/>
    <property type="molecule type" value="Genomic_DNA"/>
</dbReference>
<protein>
    <submittedName>
        <fullName evidence="2">Asparagine synthetase B</fullName>
    </submittedName>
</protein>
<keyword evidence="3" id="KW-1185">Reference proteome</keyword>
<proteinExistence type="predicted"/>
<evidence type="ECO:0000313" key="2">
    <source>
        <dbReference type="EMBL" id="ALJ06215.1"/>
    </source>
</evidence>
<keyword evidence="1" id="KW-0732">Signal</keyword>
<dbReference type="OrthoDB" id="187854at2"/>
<feature type="signal peptide" evidence="1">
    <location>
        <begin position="1"/>
        <end position="24"/>
    </location>
</feature>
<evidence type="ECO:0000313" key="3">
    <source>
        <dbReference type="Proteomes" id="UP000057981"/>
    </source>
</evidence>
<evidence type="ECO:0000256" key="1">
    <source>
        <dbReference type="SAM" id="SignalP"/>
    </source>
</evidence>
<name>A0A0P0CTL9_9FLAO</name>
<reference evidence="2 3" key="1">
    <citation type="submission" date="2015-10" db="EMBL/GenBank/DDBJ databases">
        <authorList>
            <person name="Gilbert D.G."/>
        </authorList>
    </citation>
    <scope>NUCLEOTIDE SEQUENCE [LARGE SCALE GENOMIC DNA]</scope>
    <source>
        <strain evidence="3">HZ-22</strain>
    </source>
</reference>
<gene>
    <name evidence="2" type="ORF">APS56_14205</name>
</gene>